<evidence type="ECO:0000256" key="6">
    <source>
        <dbReference type="ARBA" id="ARBA00023235"/>
    </source>
</evidence>
<dbReference type="SUPFAM" id="SSF56349">
    <property type="entry name" value="DNA breaking-rejoining enzymes"/>
    <property type="match status" value="1"/>
</dbReference>
<evidence type="ECO:0000256" key="2">
    <source>
        <dbReference type="ARBA" id="ARBA00006645"/>
    </source>
</evidence>
<dbReference type="AlphaFoldDB" id="A0ABD0NDE7"/>
<dbReference type="PRINTS" id="PR00416">
    <property type="entry name" value="EUTPISMRASEI"/>
</dbReference>
<proteinExistence type="inferred from homology"/>
<evidence type="ECO:0000256" key="1">
    <source>
        <dbReference type="ARBA" id="ARBA00000213"/>
    </source>
</evidence>
<evidence type="ECO:0000256" key="3">
    <source>
        <dbReference type="ARBA" id="ARBA00012891"/>
    </source>
</evidence>
<feature type="non-terminal residue" evidence="9">
    <location>
        <position position="54"/>
    </location>
</feature>
<dbReference type="GO" id="GO:0003917">
    <property type="term" value="F:DNA topoisomerase type I (single strand cut, ATP-independent) activity"/>
    <property type="evidence" value="ECO:0007669"/>
    <property type="project" value="UniProtKB-EC"/>
</dbReference>
<dbReference type="GO" id="GO:0003677">
    <property type="term" value="F:DNA binding"/>
    <property type="evidence" value="ECO:0007669"/>
    <property type="project" value="UniProtKB-UniRule"/>
</dbReference>
<dbReference type="PANTHER" id="PTHR10290">
    <property type="entry name" value="DNA TOPOISOMERASE I"/>
    <property type="match status" value="1"/>
</dbReference>
<name>A0ABD0NDE7_CIRMR</name>
<comment type="caution">
    <text evidence="9">The sequence shown here is derived from an EMBL/GenBank/DDBJ whole genome shotgun (WGS) entry which is preliminary data.</text>
</comment>
<evidence type="ECO:0000256" key="4">
    <source>
        <dbReference type="ARBA" id="ARBA00023029"/>
    </source>
</evidence>
<protein>
    <recommendedName>
        <fullName evidence="3">DNA topoisomerase</fullName>
        <ecNumber evidence="3">5.6.2.1</ecNumber>
    </recommendedName>
</protein>
<evidence type="ECO:0000313" key="9">
    <source>
        <dbReference type="EMBL" id="KAL0158931.1"/>
    </source>
</evidence>
<dbReference type="EC" id="5.6.2.1" evidence="3"/>
<comment type="caution">
    <text evidence="7">Lacks conserved residue(s) required for the propagation of feature annotation.</text>
</comment>
<dbReference type="InterPro" id="IPR001631">
    <property type="entry name" value="TopoI"/>
</dbReference>
<dbReference type="InterPro" id="IPR014711">
    <property type="entry name" value="TopoI_cat_a-hlx-sub_euk"/>
</dbReference>
<dbReference type="InterPro" id="IPR013500">
    <property type="entry name" value="TopoI_cat_euk"/>
</dbReference>
<dbReference type="PANTHER" id="PTHR10290:SF3">
    <property type="entry name" value="DNA TOPOISOMERASE 1"/>
    <property type="match status" value="1"/>
</dbReference>
<gene>
    <name evidence="9" type="ORF">M9458_047007</name>
</gene>
<feature type="domain" description="DNA topoisomerase I catalytic core eukaryotic-type" evidence="8">
    <location>
        <begin position="3"/>
        <end position="53"/>
    </location>
</feature>
<dbReference type="Proteomes" id="UP001529510">
    <property type="component" value="Unassembled WGS sequence"/>
</dbReference>
<dbReference type="Pfam" id="PF01028">
    <property type="entry name" value="Topoisom_I"/>
    <property type="match status" value="1"/>
</dbReference>
<accession>A0ABD0NDE7</accession>
<evidence type="ECO:0000256" key="5">
    <source>
        <dbReference type="ARBA" id="ARBA00023125"/>
    </source>
</evidence>
<sequence length="54" mass="6224">KDEGETADTVGCCSLRVEHIRLHTQLDGQDYVVELDFPGKDSIRYYNKVPVEKR</sequence>
<reference evidence="9 10" key="1">
    <citation type="submission" date="2024-05" db="EMBL/GenBank/DDBJ databases">
        <title>Genome sequencing and assembly of Indian major carp, Cirrhinus mrigala (Hamilton, 1822).</title>
        <authorList>
            <person name="Mohindra V."/>
            <person name="Chowdhury L.M."/>
            <person name="Lal K."/>
            <person name="Jena J.K."/>
        </authorList>
    </citation>
    <scope>NUCLEOTIDE SEQUENCE [LARGE SCALE GENOMIC DNA]</scope>
    <source>
        <strain evidence="9">CM1030</strain>
        <tissue evidence="9">Blood</tissue>
    </source>
</reference>
<keyword evidence="4" id="KW-0799">Topoisomerase</keyword>
<comment type="similarity">
    <text evidence="2">Belongs to the type IB topoisomerase family.</text>
</comment>
<feature type="non-terminal residue" evidence="9">
    <location>
        <position position="1"/>
    </location>
</feature>
<dbReference type="InterPro" id="IPR051062">
    <property type="entry name" value="Topoisomerase_IB"/>
</dbReference>
<keyword evidence="10" id="KW-1185">Reference proteome</keyword>
<keyword evidence="5 7" id="KW-0238">DNA-binding</keyword>
<keyword evidence="6" id="KW-0413">Isomerase</keyword>
<dbReference type="PROSITE" id="PS52038">
    <property type="entry name" value="TOPO_IB_2"/>
    <property type="match status" value="1"/>
</dbReference>
<organism evidence="9 10">
    <name type="scientific">Cirrhinus mrigala</name>
    <name type="common">Mrigala</name>
    <dbReference type="NCBI Taxonomy" id="683832"/>
    <lineage>
        <taxon>Eukaryota</taxon>
        <taxon>Metazoa</taxon>
        <taxon>Chordata</taxon>
        <taxon>Craniata</taxon>
        <taxon>Vertebrata</taxon>
        <taxon>Euteleostomi</taxon>
        <taxon>Actinopterygii</taxon>
        <taxon>Neopterygii</taxon>
        <taxon>Teleostei</taxon>
        <taxon>Ostariophysi</taxon>
        <taxon>Cypriniformes</taxon>
        <taxon>Cyprinidae</taxon>
        <taxon>Labeoninae</taxon>
        <taxon>Labeonini</taxon>
        <taxon>Cirrhinus</taxon>
    </lineage>
</organism>
<dbReference type="Gene3D" id="3.90.15.10">
    <property type="entry name" value="Topoisomerase I, Chain A, domain 3"/>
    <property type="match status" value="1"/>
</dbReference>
<dbReference type="InterPro" id="IPR011010">
    <property type="entry name" value="DNA_brk_join_enz"/>
</dbReference>
<evidence type="ECO:0000256" key="7">
    <source>
        <dbReference type="PROSITE-ProRule" id="PRU01382"/>
    </source>
</evidence>
<evidence type="ECO:0000259" key="8">
    <source>
        <dbReference type="Pfam" id="PF01028"/>
    </source>
</evidence>
<comment type="catalytic activity">
    <reaction evidence="1">
        <text>ATP-independent breakage of single-stranded DNA, followed by passage and rejoining.</text>
        <dbReference type="EC" id="5.6.2.1"/>
    </reaction>
</comment>
<dbReference type="EMBL" id="JAMKFB020000023">
    <property type="protein sequence ID" value="KAL0158931.1"/>
    <property type="molecule type" value="Genomic_DNA"/>
</dbReference>
<evidence type="ECO:0000313" key="10">
    <source>
        <dbReference type="Proteomes" id="UP001529510"/>
    </source>
</evidence>